<gene>
    <name evidence="2" type="ORF">ES332_A02G120200v1</name>
</gene>
<dbReference type="PANTHER" id="PTHR33641">
    <property type="entry name" value="OS06G0133500 PROTEIN"/>
    <property type="match status" value="1"/>
</dbReference>
<feature type="region of interest" description="Disordered" evidence="1">
    <location>
        <begin position="56"/>
        <end position="83"/>
    </location>
</feature>
<proteinExistence type="predicted"/>
<sequence>MPYLPFTYIYIYPLSFHFSTFIQPNNIFYKHGKKVRPSFASNSMNKGAADSIVNSRWGTNKLSSEPMKKKQDGNVEKKKKQRAPRFAPELDGLNCFETIVSFSCC</sequence>
<evidence type="ECO:0000313" key="2">
    <source>
        <dbReference type="EMBL" id="TYI39815.1"/>
    </source>
</evidence>
<evidence type="ECO:0000256" key="1">
    <source>
        <dbReference type="SAM" id="MobiDB-lite"/>
    </source>
</evidence>
<accession>A0A5D2RJ46</accession>
<dbReference type="Proteomes" id="UP000322667">
    <property type="component" value="Chromosome A02"/>
</dbReference>
<reference evidence="2 3" key="1">
    <citation type="submission" date="2019-07" db="EMBL/GenBank/DDBJ databases">
        <title>WGS assembly of Gossypium tomentosum.</title>
        <authorList>
            <person name="Chen Z.J."/>
            <person name="Sreedasyam A."/>
            <person name="Ando A."/>
            <person name="Song Q."/>
            <person name="De L."/>
            <person name="Hulse-Kemp A."/>
            <person name="Ding M."/>
            <person name="Ye W."/>
            <person name="Kirkbride R."/>
            <person name="Jenkins J."/>
            <person name="Plott C."/>
            <person name="Lovell J."/>
            <person name="Lin Y.-M."/>
            <person name="Vaughn R."/>
            <person name="Liu B."/>
            <person name="Li W."/>
            <person name="Simpson S."/>
            <person name="Scheffler B."/>
            <person name="Saski C."/>
            <person name="Grover C."/>
            <person name="Hu G."/>
            <person name="Conover J."/>
            <person name="Carlson J."/>
            <person name="Shu S."/>
            <person name="Boston L."/>
            <person name="Williams M."/>
            <person name="Peterson D."/>
            <person name="Mcgee K."/>
            <person name="Jones D."/>
            <person name="Wendel J."/>
            <person name="Stelly D."/>
            <person name="Grimwood J."/>
            <person name="Schmutz J."/>
        </authorList>
    </citation>
    <scope>NUCLEOTIDE SEQUENCE [LARGE SCALE GENOMIC DNA]</scope>
    <source>
        <strain evidence="2">7179.01</strain>
    </source>
</reference>
<feature type="compositionally biased region" description="Basic and acidic residues" evidence="1">
    <location>
        <begin position="66"/>
        <end position="76"/>
    </location>
</feature>
<dbReference type="PANTHER" id="PTHR33641:SF15">
    <property type="entry name" value="AVR9_CF-9 RAPIDLY ELICITED PROTEIN"/>
    <property type="match status" value="1"/>
</dbReference>
<evidence type="ECO:0000313" key="3">
    <source>
        <dbReference type="Proteomes" id="UP000322667"/>
    </source>
</evidence>
<name>A0A5D2RJ46_GOSTO</name>
<keyword evidence="3" id="KW-1185">Reference proteome</keyword>
<protein>
    <submittedName>
        <fullName evidence="2">Uncharacterized protein</fullName>
    </submittedName>
</protein>
<organism evidence="2 3">
    <name type="scientific">Gossypium tomentosum</name>
    <name type="common">Hawaiian cotton</name>
    <name type="synonym">Gossypium sandvicense</name>
    <dbReference type="NCBI Taxonomy" id="34277"/>
    <lineage>
        <taxon>Eukaryota</taxon>
        <taxon>Viridiplantae</taxon>
        <taxon>Streptophyta</taxon>
        <taxon>Embryophyta</taxon>
        <taxon>Tracheophyta</taxon>
        <taxon>Spermatophyta</taxon>
        <taxon>Magnoliopsida</taxon>
        <taxon>eudicotyledons</taxon>
        <taxon>Gunneridae</taxon>
        <taxon>Pentapetalae</taxon>
        <taxon>rosids</taxon>
        <taxon>malvids</taxon>
        <taxon>Malvales</taxon>
        <taxon>Malvaceae</taxon>
        <taxon>Malvoideae</taxon>
        <taxon>Gossypium</taxon>
    </lineage>
</organism>
<dbReference type="AlphaFoldDB" id="A0A5D2RJ46"/>
<dbReference type="EMBL" id="CM017611">
    <property type="protein sequence ID" value="TYI39815.1"/>
    <property type="molecule type" value="Genomic_DNA"/>
</dbReference>